<sequence length="1833" mass="186675">MRFHFVWLCLLLILHGFCAADTNVTVTSDFVVDPSCLWQAERSIASRCGLGDEGRLRAETAALVHACVQFTDDPGLRRLRVIAGVARLYPELQRLSTQFSAATGIPTYFNFSNVIGGSVTRIRAVVARPPPIIDTVDTSGGVDAIIANPSLMLDVDQAGKLLDLSPLVASDGQLKWYEMNSALREQMVVYGNKVVGIPVTTSPVFLFYHKPVFARDNLTVPATWDQVLALAERYNGTDLNGDGTPDYGVCMTPSACFVDGTILTWVLGSFVQTHGASQGLFIDPETMSNLANTSALTAALSVMLRLRRVGPRSGNCAVFEDEAYLEGRCLLSITTPTTFKAAYSPEKPARFAAMRGRMGMAPFPGSTRVLDRASGNLTDCDAARCPMARVFINDTQAGARLPVNQPTPSANVMVLINAQSTAKYQFYAYSLFSYLLSSQVLGTGPGGLMTDPRLETMPMRDVDLTPDAAAAWIRAGYAAADVEEFFAAYRRAMSNPNQNFEPKFPGNSNITTAAAIWTSVVTNVSATLLRPLSLAVGSIAQTVAGVMAERGGPVAYAPAYRRTLNWQPPLEPQPPPAPAPAGNTALDTSSNTVTVAVAVAVPCGVVLLVAVGVAVWAKRRLQRRRRKGGLADAVKPPGAGPDTTLLVTDIQSSTSLWEHLDAGVMDRALSTHHAVMRKAIADWRGYESATEGDSFIVCFSNATEALLCALAAQQALLDAAWPEELLRAGPGLVPGLDAPDVDPLAQVGGVLVSKKLAGNSSKSMRTIQLYQTLPAVALAPIGGGGGAGRGGQGGMSPLPRSLLASELLLRGGGGRVSNQDISNASPMLQATASAGASAIHPGLGAEKEIKPGGRTPKELGADGYGEDADGDENDEDDRLHVWDWGRSVDVAGRAAANADPSHGASNLKGGPTAPQPVSSRTFSTGENVSDTTAQLAAIMSAGAAASGAGAMAAAVSGGGGVRASSASRTGAFGKSLLQILSPQGSAASGPAGAVASAVAPAAIRPEAGTPPESHAGMLQWDNKTTTSGPDLGDGGQSSAISLLHKLRASVHLVYGPRDALGGTVAGSSSASAAANAAGRTLTATANPSVLDGGPPPPRAVPLFVGLRVRMGLHTGVHSASDVSVNLTSGRTQYSGEPLRAAKRVSDTAHGGMVVFGEATRQRLDADAVRAARPYLLYAGLHVVGKGTSPDPREELHLYAAYGPGLLPRALVVRPLATAAELRPGVLAAPVGHGTVVQVRVIGLGALLSWNHEVTAEALRRLLKFAFGLLPNTSAVGGVGGYVAEGGVGLLPNGMNGASGSTATATGAAVKGRGMGRATLATASAAAAAGGVASSGSGGGGRLVLVFTDVDAAVAWVSALRRGLLTNVAWPPELLEHELCEEVWAPAPRGARYGYGYEALPSAGAASRHVPAQVPSPTHGTGAPATAAAPADAAAPGLGRVSTASSSRRTGGPVVAADPGNSRSMFSRLSGIGARLAGTGPLLARPGAAPQPARRPANSGVGSPALCADGGSGGGVAAVVRSEGRQGMRTLASAANVSSATDVPIAGGGQMSSSTTRASPGTAQPPSLVHCTSPFGADPPLFGHASVPEELRTSAGSSHRSRHARSGGLAPVAAVAGLASVAGRSPPLQGTSGNGPSGQLRLPQGLAAPAVAACASMDGAPTASSRSRIAAIAAAATAAVLPVGPEVLGPFAPSPGYTAAAARGAASEQVVPERLSLFGGPADLSVAGGRAAAGRTQEDAFDDAATVASVGASDVPLRLLYRGLRLRAAVSCGPLKGGLVAGDVSGHVSYRGKAFAQLGKLMAKAKTGQIVATADLARMLPPFLAEELTLVDRL</sequence>
<keyword evidence="3" id="KW-0732">Signal</keyword>
<organism evidence="5 6">
    <name type="scientific">Chlamydomonas schloesseri</name>
    <dbReference type="NCBI Taxonomy" id="2026947"/>
    <lineage>
        <taxon>Eukaryota</taxon>
        <taxon>Viridiplantae</taxon>
        <taxon>Chlorophyta</taxon>
        <taxon>core chlorophytes</taxon>
        <taxon>Chlorophyceae</taxon>
        <taxon>CS clade</taxon>
        <taxon>Chlamydomonadales</taxon>
        <taxon>Chlamydomonadaceae</taxon>
        <taxon>Chlamydomonas</taxon>
    </lineage>
</organism>
<feature type="region of interest" description="Disordered" evidence="1">
    <location>
        <begin position="896"/>
        <end position="926"/>
    </location>
</feature>
<feature type="compositionally biased region" description="Polar residues" evidence="1">
    <location>
        <begin position="1550"/>
        <end position="1564"/>
    </location>
</feature>
<dbReference type="PANTHER" id="PTHR43081">
    <property type="entry name" value="ADENYLATE CYCLASE, TERMINAL-DIFFERENTIATION SPECIFIC-RELATED"/>
    <property type="match status" value="1"/>
</dbReference>
<evidence type="ECO:0000259" key="4">
    <source>
        <dbReference type="PROSITE" id="PS50125"/>
    </source>
</evidence>
<evidence type="ECO:0000313" key="6">
    <source>
        <dbReference type="Proteomes" id="UP000613740"/>
    </source>
</evidence>
<dbReference type="PROSITE" id="PS50125">
    <property type="entry name" value="GUANYLATE_CYCLASE_2"/>
    <property type="match status" value="1"/>
</dbReference>
<accession>A0A835WU52</accession>
<dbReference type="PANTHER" id="PTHR43081:SF1">
    <property type="entry name" value="ADENYLATE CYCLASE, TERMINAL-DIFFERENTIATION SPECIFIC"/>
    <property type="match status" value="1"/>
</dbReference>
<feature type="compositionally biased region" description="Polar residues" evidence="1">
    <location>
        <begin position="915"/>
        <end position="926"/>
    </location>
</feature>
<reference evidence="5" key="1">
    <citation type="journal article" date="2020" name="bioRxiv">
        <title>Comparative genomics of Chlamydomonas.</title>
        <authorList>
            <person name="Craig R.J."/>
            <person name="Hasan A.R."/>
            <person name="Ness R.W."/>
            <person name="Keightley P.D."/>
        </authorList>
    </citation>
    <scope>NUCLEOTIDE SEQUENCE</scope>
    <source>
        <strain evidence="5">CCAP 11/173</strain>
    </source>
</reference>
<feature type="chain" id="PRO_5032998921" description="Guanylate cyclase domain-containing protein" evidence="3">
    <location>
        <begin position="20"/>
        <end position="1833"/>
    </location>
</feature>
<dbReference type="EMBL" id="JAEHOD010000003">
    <property type="protein sequence ID" value="KAG2453333.1"/>
    <property type="molecule type" value="Genomic_DNA"/>
</dbReference>
<dbReference type="GO" id="GO:0035556">
    <property type="term" value="P:intracellular signal transduction"/>
    <property type="evidence" value="ECO:0007669"/>
    <property type="project" value="InterPro"/>
</dbReference>
<evidence type="ECO:0000256" key="1">
    <source>
        <dbReference type="SAM" id="MobiDB-lite"/>
    </source>
</evidence>
<feature type="compositionally biased region" description="Low complexity" evidence="1">
    <location>
        <begin position="1416"/>
        <end position="1436"/>
    </location>
</feature>
<keyword evidence="2" id="KW-1133">Transmembrane helix</keyword>
<evidence type="ECO:0000256" key="3">
    <source>
        <dbReference type="SAM" id="SignalP"/>
    </source>
</evidence>
<dbReference type="InterPro" id="IPR029787">
    <property type="entry name" value="Nucleotide_cyclase"/>
</dbReference>
<dbReference type="InterPro" id="IPR001054">
    <property type="entry name" value="A/G_cyclase"/>
</dbReference>
<dbReference type="SUPFAM" id="SSF53850">
    <property type="entry name" value="Periplasmic binding protein-like II"/>
    <property type="match status" value="1"/>
</dbReference>
<feature type="region of interest" description="Disordered" evidence="1">
    <location>
        <begin position="566"/>
        <end position="585"/>
    </location>
</feature>
<feature type="compositionally biased region" description="Basic and acidic residues" evidence="1">
    <location>
        <begin position="845"/>
        <end position="860"/>
    </location>
</feature>
<feature type="region of interest" description="Disordered" evidence="1">
    <location>
        <begin position="1004"/>
        <end position="1036"/>
    </location>
</feature>
<feature type="transmembrane region" description="Helical" evidence="2">
    <location>
        <begin position="593"/>
        <end position="617"/>
    </location>
</feature>
<feature type="region of interest" description="Disordered" evidence="1">
    <location>
        <begin position="842"/>
        <end position="879"/>
    </location>
</feature>
<feature type="compositionally biased region" description="Low complexity" evidence="1">
    <location>
        <begin position="1482"/>
        <end position="1496"/>
    </location>
</feature>
<dbReference type="SUPFAM" id="SSF55073">
    <property type="entry name" value="Nucleotide cyclase"/>
    <property type="match status" value="2"/>
</dbReference>
<dbReference type="FunFam" id="3.40.190.10:FF:000769">
    <property type="entry name" value="Predicted protein"/>
    <property type="match status" value="1"/>
</dbReference>
<feature type="region of interest" description="Disordered" evidence="1">
    <location>
        <begin position="1407"/>
        <end position="1462"/>
    </location>
</feature>
<feature type="signal peptide" evidence="3">
    <location>
        <begin position="1"/>
        <end position="19"/>
    </location>
</feature>
<protein>
    <recommendedName>
        <fullName evidence="4">Guanylate cyclase domain-containing protein</fullName>
    </recommendedName>
</protein>
<feature type="region of interest" description="Disordered" evidence="1">
    <location>
        <begin position="1540"/>
        <end position="1574"/>
    </location>
</feature>
<feature type="domain" description="Guanylate cyclase" evidence="4">
    <location>
        <begin position="644"/>
        <end position="697"/>
    </location>
</feature>
<feature type="compositionally biased region" description="Pro residues" evidence="1">
    <location>
        <begin position="569"/>
        <end position="579"/>
    </location>
</feature>
<feature type="region of interest" description="Disordered" evidence="1">
    <location>
        <begin position="1482"/>
        <end position="1514"/>
    </location>
</feature>
<keyword evidence="2" id="KW-0472">Membrane</keyword>
<comment type="caution">
    <text evidence="5">The sequence shown here is derived from an EMBL/GenBank/DDBJ whole genome shotgun (WGS) entry which is preliminary data.</text>
</comment>
<dbReference type="Gene3D" id="3.30.70.1230">
    <property type="entry name" value="Nucleotide cyclase"/>
    <property type="match status" value="4"/>
</dbReference>
<dbReference type="Proteomes" id="UP000613740">
    <property type="component" value="Unassembled WGS sequence"/>
</dbReference>
<dbReference type="InterPro" id="IPR050697">
    <property type="entry name" value="Adenylyl/Guanylyl_Cyclase_3/4"/>
</dbReference>
<feature type="region of interest" description="Disordered" evidence="1">
    <location>
        <begin position="1622"/>
        <end position="1641"/>
    </location>
</feature>
<dbReference type="GO" id="GO:0009190">
    <property type="term" value="P:cyclic nucleotide biosynthetic process"/>
    <property type="evidence" value="ECO:0007669"/>
    <property type="project" value="InterPro"/>
</dbReference>
<evidence type="ECO:0000256" key="2">
    <source>
        <dbReference type="SAM" id="Phobius"/>
    </source>
</evidence>
<feature type="compositionally biased region" description="Acidic residues" evidence="1">
    <location>
        <begin position="864"/>
        <end position="876"/>
    </location>
</feature>
<dbReference type="OrthoDB" id="542878at2759"/>
<keyword evidence="6" id="KW-1185">Reference proteome</keyword>
<evidence type="ECO:0000313" key="5">
    <source>
        <dbReference type="EMBL" id="KAG2453333.1"/>
    </source>
</evidence>
<proteinExistence type="predicted"/>
<name>A0A835WU52_9CHLO</name>
<dbReference type="Gene3D" id="3.40.190.10">
    <property type="entry name" value="Periplasmic binding protein-like II"/>
    <property type="match status" value="1"/>
</dbReference>
<keyword evidence="2" id="KW-0812">Transmembrane</keyword>
<gene>
    <name evidence="5" type="ORF">HYH02_001557</name>
</gene>